<evidence type="ECO:0000313" key="2">
    <source>
        <dbReference type="EMBL" id="CAB4154752.1"/>
    </source>
</evidence>
<sequence length="195" mass="20634">MRDSLRVSLFNLKIKILYMSCLINSALPLDCMNAMGGLKTAYFLAGEITTTTVSAGEITAISGTGSFYEFALAKDTAFFSEAINVSNTAGTVFYEGVLTIVLQKMDADKRNQILLLAQNRDLRIAFVDQQDITWICGLTRGAVMSASNAATGTAVADMNGYTLSFTSQEPQAAYPILAGDSLADVVGGGLTVVAA</sequence>
<gene>
    <name evidence="1" type="ORF">UFOVP282_8</name>
    <name evidence="2" type="ORF">UFOVP643_27</name>
</gene>
<reference evidence="1" key="1">
    <citation type="submission" date="2020-04" db="EMBL/GenBank/DDBJ databases">
        <authorList>
            <person name="Chiriac C."/>
            <person name="Salcher M."/>
            <person name="Ghai R."/>
            <person name="Kavagutti S V."/>
        </authorList>
    </citation>
    <scope>NUCLEOTIDE SEQUENCE</scope>
</reference>
<dbReference type="EMBL" id="LR796289">
    <property type="protein sequence ID" value="CAB4134663.1"/>
    <property type="molecule type" value="Genomic_DNA"/>
</dbReference>
<accession>A0A6J5LMQ8</accession>
<evidence type="ECO:0000313" key="1">
    <source>
        <dbReference type="EMBL" id="CAB4134663.1"/>
    </source>
</evidence>
<proteinExistence type="predicted"/>
<protein>
    <submittedName>
        <fullName evidence="1">Uncharacterized protein</fullName>
    </submittedName>
</protein>
<name>A0A6J5LMQ8_9CAUD</name>
<dbReference type="EMBL" id="LR796619">
    <property type="protein sequence ID" value="CAB4154752.1"/>
    <property type="molecule type" value="Genomic_DNA"/>
</dbReference>
<organism evidence="1">
    <name type="scientific">uncultured Caudovirales phage</name>
    <dbReference type="NCBI Taxonomy" id="2100421"/>
    <lineage>
        <taxon>Viruses</taxon>
        <taxon>Duplodnaviria</taxon>
        <taxon>Heunggongvirae</taxon>
        <taxon>Uroviricota</taxon>
        <taxon>Caudoviricetes</taxon>
        <taxon>Peduoviridae</taxon>
        <taxon>Maltschvirus</taxon>
        <taxon>Maltschvirus maltsch</taxon>
    </lineage>
</organism>